<reference evidence="2 3" key="1">
    <citation type="submission" date="2019-01" db="EMBL/GenBank/DDBJ databases">
        <title>Genome sequencing of strain FW100M-2.</title>
        <authorList>
            <person name="Heo J."/>
            <person name="Kim S.-J."/>
            <person name="Kim J.-S."/>
            <person name="Hong S.-B."/>
            <person name="Kwon S.-W."/>
        </authorList>
    </citation>
    <scope>NUCLEOTIDE SEQUENCE [LARGE SCALE GENOMIC DNA]</scope>
    <source>
        <strain evidence="2 3">FW100M-2</strain>
    </source>
</reference>
<name>A0A4V0YF55_9BACL</name>
<protein>
    <submittedName>
        <fullName evidence="2">Uncharacterized protein</fullName>
    </submittedName>
</protein>
<evidence type="ECO:0000256" key="1">
    <source>
        <dbReference type="SAM" id="MobiDB-lite"/>
    </source>
</evidence>
<organism evidence="2 3">
    <name type="scientific">Paenibacillus protaetiae</name>
    <dbReference type="NCBI Taxonomy" id="2509456"/>
    <lineage>
        <taxon>Bacteria</taxon>
        <taxon>Bacillati</taxon>
        <taxon>Bacillota</taxon>
        <taxon>Bacilli</taxon>
        <taxon>Bacillales</taxon>
        <taxon>Paenibacillaceae</taxon>
        <taxon>Paenibacillus</taxon>
    </lineage>
</organism>
<keyword evidence="3" id="KW-1185">Reference proteome</keyword>
<dbReference type="OrthoDB" id="2654042at2"/>
<dbReference type="AlphaFoldDB" id="A0A4V0YF55"/>
<evidence type="ECO:0000313" key="3">
    <source>
        <dbReference type="Proteomes" id="UP000293568"/>
    </source>
</evidence>
<accession>A0A4V0YF55</accession>
<feature type="compositionally biased region" description="Low complexity" evidence="1">
    <location>
        <begin position="1"/>
        <end position="22"/>
    </location>
</feature>
<evidence type="ECO:0000313" key="2">
    <source>
        <dbReference type="EMBL" id="QAY66531.1"/>
    </source>
</evidence>
<sequence length="219" mass="24542">MNNKTTNEETNVNAANEAAESNEGPKALTEEQLAELIKAVYHNGYTALKTQFETVKGQVLQHEVYGPVFIFQVNDEADDAYVCGFFLRELINAFQNRKDPAMWIASFYVELMNTKGGKPLPTPPANEEETKAVIDKMVIPHCLNTVRDEFAGEKVHAGLDWNEQLGPVFEAGFPAIQGDSNNVCAVPLHLLLTHYMLNRDPSELILQGLYRIREENGME</sequence>
<dbReference type="KEGG" id="pprt:ET464_09000"/>
<dbReference type="RefSeq" id="WP_129440205.1">
    <property type="nucleotide sequence ID" value="NZ_CP035492.1"/>
</dbReference>
<feature type="region of interest" description="Disordered" evidence="1">
    <location>
        <begin position="1"/>
        <end position="26"/>
    </location>
</feature>
<dbReference type="Proteomes" id="UP000293568">
    <property type="component" value="Chromosome"/>
</dbReference>
<proteinExistence type="predicted"/>
<gene>
    <name evidence="2" type="ORF">ET464_09000</name>
</gene>
<dbReference type="EMBL" id="CP035492">
    <property type="protein sequence ID" value="QAY66531.1"/>
    <property type="molecule type" value="Genomic_DNA"/>
</dbReference>